<evidence type="ECO:0000256" key="6">
    <source>
        <dbReference type="ARBA" id="ARBA00025737"/>
    </source>
</evidence>
<evidence type="ECO:0000256" key="1">
    <source>
        <dbReference type="ARBA" id="ARBA00001970"/>
    </source>
</evidence>
<dbReference type="PANTHER" id="PTHR30521:SF0">
    <property type="entry name" value="DYP-TYPE PEROXIDASE FAMILY PROTEIN"/>
    <property type="match status" value="1"/>
</dbReference>
<dbReference type="Pfam" id="PF20628">
    <property type="entry name" value="Dyp_perox_C"/>
    <property type="match status" value="1"/>
</dbReference>
<evidence type="ECO:0000313" key="10">
    <source>
        <dbReference type="Proteomes" id="UP000003195"/>
    </source>
</evidence>
<dbReference type="GO" id="GO:0004601">
    <property type="term" value="F:peroxidase activity"/>
    <property type="evidence" value="ECO:0007669"/>
    <property type="project" value="UniProtKB-KW"/>
</dbReference>
<evidence type="ECO:0000259" key="7">
    <source>
        <dbReference type="Pfam" id="PF04261"/>
    </source>
</evidence>
<dbReference type="AlphaFoldDB" id="E2ZCR3"/>
<dbReference type="GO" id="GO:0046872">
    <property type="term" value="F:metal ion binding"/>
    <property type="evidence" value="ECO:0007669"/>
    <property type="project" value="UniProtKB-KW"/>
</dbReference>
<name>E2ZCR3_9FIRM</name>
<evidence type="ECO:0000256" key="4">
    <source>
        <dbReference type="ARBA" id="ARBA00023002"/>
    </source>
</evidence>
<reference evidence="9 10" key="1">
    <citation type="submission" date="2010-08" db="EMBL/GenBank/DDBJ databases">
        <authorList>
            <person name="Weinstock G."/>
            <person name="Sodergren E."/>
            <person name="Clifton S."/>
            <person name="Fulton L."/>
            <person name="Fulton B."/>
            <person name="Courtney L."/>
            <person name="Fronick C."/>
            <person name="Harrison M."/>
            <person name="Strong C."/>
            <person name="Farmer C."/>
            <person name="Delahaunty K."/>
            <person name="Markovic C."/>
            <person name="Hall O."/>
            <person name="Minx P."/>
            <person name="Tomlinson C."/>
            <person name="Mitreva M."/>
            <person name="Hou S."/>
            <person name="Chen J."/>
            <person name="Wollam A."/>
            <person name="Pepin K.H."/>
            <person name="Johnson M."/>
            <person name="Bhonagiri V."/>
            <person name="Zhang X."/>
            <person name="Suruliraj S."/>
            <person name="Warren W."/>
            <person name="Chinwalla A."/>
            <person name="Mardis E.R."/>
            <person name="Wilson R.K."/>
        </authorList>
    </citation>
    <scope>NUCLEOTIDE SEQUENCE [LARGE SCALE GENOMIC DNA]</scope>
    <source>
        <strain evidence="9 10">F0359</strain>
    </source>
</reference>
<evidence type="ECO:0000256" key="3">
    <source>
        <dbReference type="ARBA" id="ARBA00022723"/>
    </source>
</evidence>
<evidence type="ECO:0000259" key="8">
    <source>
        <dbReference type="Pfam" id="PF20628"/>
    </source>
</evidence>
<feature type="domain" description="Dyp-type peroxidase N-terminal" evidence="7">
    <location>
        <begin position="12"/>
        <end position="143"/>
    </location>
</feature>
<keyword evidence="5" id="KW-0408">Iron</keyword>
<keyword evidence="4" id="KW-0560">Oxidoreductase</keyword>
<comment type="caution">
    <text evidence="9">The sequence shown here is derived from an EMBL/GenBank/DDBJ whole genome shotgun (WGS) entry which is preliminary data.</text>
</comment>
<keyword evidence="10" id="KW-1185">Reference proteome</keyword>
<protein>
    <submittedName>
        <fullName evidence="9">Dyp-type peroxidase family protein</fullName>
    </submittedName>
</protein>
<dbReference type="Proteomes" id="UP000003195">
    <property type="component" value="Unassembled WGS sequence"/>
</dbReference>
<gene>
    <name evidence="9" type="ORF">HMPREF9429_01016</name>
</gene>
<dbReference type="GO" id="GO:0005829">
    <property type="term" value="C:cytosol"/>
    <property type="evidence" value="ECO:0007669"/>
    <property type="project" value="TreeGrafter"/>
</dbReference>
<proteinExistence type="inferred from homology"/>
<accession>E2ZCR3</accession>
<organism evidence="9 10">
    <name type="scientific">Megasphaera micronuciformis F0359</name>
    <dbReference type="NCBI Taxonomy" id="706434"/>
    <lineage>
        <taxon>Bacteria</taxon>
        <taxon>Bacillati</taxon>
        <taxon>Bacillota</taxon>
        <taxon>Negativicutes</taxon>
        <taxon>Veillonellales</taxon>
        <taxon>Veillonellaceae</taxon>
        <taxon>Megasphaera</taxon>
    </lineage>
</organism>
<dbReference type="HOGENOM" id="CLU_044178_0_0_9"/>
<feature type="domain" description="Dyp-type peroxidase C-terminal" evidence="8">
    <location>
        <begin position="148"/>
        <end position="304"/>
    </location>
</feature>
<keyword evidence="2 9" id="KW-0575">Peroxidase</keyword>
<dbReference type="InterPro" id="IPR048327">
    <property type="entry name" value="Dyp_perox_N"/>
</dbReference>
<comment type="similarity">
    <text evidence="6">Belongs to the DyP-type peroxidase family.</text>
</comment>
<dbReference type="InterPro" id="IPR006314">
    <property type="entry name" value="Dyp_peroxidase"/>
</dbReference>
<dbReference type="SUPFAM" id="SSF54909">
    <property type="entry name" value="Dimeric alpha+beta barrel"/>
    <property type="match status" value="1"/>
</dbReference>
<evidence type="ECO:0000313" key="9">
    <source>
        <dbReference type="EMBL" id="EFQ03834.1"/>
    </source>
</evidence>
<keyword evidence="3" id="KW-0479">Metal-binding</keyword>
<evidence type="ECO:0000256" key="5">
    <source>
        <dbReference type="ARBA" id="ARBA00023004"/>
    </source>
</evidence>
<evidence type="ECO:0000256" key="2">
    <source>
        <dbReference type="ARBA" id="ARBA00022559"/>
    </source>
</evidence>
<dbReference type="PANTHER" id="PTHR30521">
    <property type="entry name" value="DEFERROCHELATASE/PEROXIDASE"/>
    <property type="match status" value="1"/>
</dbReference>
<dbReference type="InterPro" id="IPR048328">
    <property type="entry name" value="Dyp_perox_C"/>
</dbReference>
<dbReference type="EMBL" id="AECS01000037">
    <property type="protein sequence ID" value="EFQ03834.1"/>
    <property type="molecule type" value="Genomic_DNA"/>
</dbReference>
<dbReference type="eggNOG" id="COG2837">
    <property type="taxonomic scope" value="Bacteria"/>
</dbReference>
<sequence length="314" mass="35736">MMAVDVARTQDVYKDAGEAVDFILLKLKRQNKEAEKEVVADMADRIQAIKRSMNIRADKANLKLTLGFSDKAWDYLFPGAKKPKELEDFQGIKGDKQDAPATEADLFLHVRATDPAVTYMVVDQIMGYLRPVTELVDETQGFRYFEGRAIIDFVDGTENPVDEEAVEWGVIGDEDPDFINGSYAFAQKYVHDLDAWRALPTEMQEKFIGRHKFSDIELEDDEKDPQAHNVVAQDNRDGEEHKIVRMNVPFSNPGEGVRGTYFIGYARYWDVTKQMLTNMFTQNDKLLDYSKPVTGQLFFIPSLDILDAIAEGEL</sequence>
<comment type="cofactor">
    <cofactor evidence="1">
        <name>heme b</name>
        <dbReference type="ChEBI" id="CHEBI:60344"/>
    </cofactor>
</comment>
<dbReference type="Pfam" id="PF04261">
    <property type="entry name" value="Dyp_perox_N"/>
    <property type="match status" value="1"/>
</dbReference>
<dbReference type="STRING" id="706434.HMPREF9429_01016"/>
<dbReference type="GO" id="GO:0020037">
    <property type="term" value="F:heme binding"/>
    <property type="evidence" value="ECO:0007669"/>
    <property type="project" value="InterPro"/>
</dbReference>
<dbReference type="InterPro" id="IPR011008">
    <property type="entry name" value="Dimeric_a/b-barrel"/>
</dbReference>
<dbReference type="PROSITE" id="PS51404">
    <property type="entry name" value="DYP_PEROXIDASE"/>
    <property type="match status" value="1"/>
</dbReference>
<dbReference type="NCBIfam" id="TIGR01413">
    <property type="entry name" value="Dyp_perox_fam"/>
    <property type="match status" value="1"/>
</dbReference>